<dbReference type="AlphaFoldDB" id="A0A833H265"/>
<proteinExistence type="predicted"/>
<name>A0A833H265_9LEPT</name>
<dbReference type="GO" id="GO:0008168">
    <property type="term" value="F:methyltransferase activity"/>
    <property type="evidence" value="ECO:0007669"/>
    <property type="project" value="UniProtKB-KW"/>
</dbReference>
<organism evidence="1 2">
    <name type="scientific">Leptonema illini</name>
    <dbReference type="NCBI Taxonomy" id="183"/>
    <lineage>
        <taxon>Bacteria</taxon>
        <taxon>Pseudomonadati</taxon>
        <taxon>Spirochaetota</taxon>
        <taxon>Spirochaetia</taxon>
        <taxon>Leptospirales</taxon>
        <taxon>Leptospiraceae</taxon>
        <taxon>Leptonema</taxon>
    </lineage>
</organism>
<dbReference type="GO" id="GO:0032259">
    <property type="term" value="P:methylation"/>
    <property type="evidence" value="ECO:0007669"/>
    <property type="project" value="UniProtKB-KW"/>
</dbReference>
<sequence>MASSEAVSRNSGLWRKKMEVQEKRNTPRYPVGDRENILISFTHKGNEYQGSLWDYSRFGLGLCMEASTSLPGRGSQVQDIRIQAYGDSRHLGDGRIARSHKELGSHFVGLMLVEQFIDLDKLLQNRKFHLQDDEIKGIRSLLSDYEKLDTRVREYAADFAAGLAVFKQRLDALDEGIRKESSSMKKSIFQVMENGIGAELWQFMDAKVAYLERIVADRPEEERQSAASYLRSILWPYLEGAPFLRRVIEKPRGYPGDSMMMQMVYEDGYQGNSSFARFLHRHPLRIPSAQAVRNRRGLICAELEAYIAAHPGETVNVLSVACGPAWEMKDFFSSSAYKDRIRIYLLDQDQEALDEARQSIILGGGDPDSPNVRFVKESVRTLLRRDASALFDDVRFDFVYTMGLFDYLTIPVARALVTRLHELSAPGAQLMIGNYTSESPDRHYMDHLMDWPLLYKSPEDMLSLASELPDTTERSIGYEDSGVQMFLKLKK</sequence>
<accession>A0A833H265</accession>
<reference evidence="1 2" key="1">
    <citation type="submission" date="2019-10" db="EMBL/GenBank/DDBJ databases">
        <title>Extracellular Electron Transfer in a Candidatus Methanoperedens spp. Enrichment Culture.</title>
        <authorList>
            <person name="Berger S."/>
            <person name="Rangel Shaw D."/>
            <person name="Berben T."/>
            <person name="In 'T Zandt M."/>
            <person name="Frank J."/>
            <person name="Reimann J."/>
            <person name="Jetten M.S.M."/>
            <person name="Welte C.U."/>
        </authorList>
    </citation>
    <scope>NUCLEOTIDE SEQUENCE [LARGE SCALE GENOMIC DNA]</scope>
    <source>
        <strain evidence="1">SB12</strain>
    </source>
</reference>
<gene>
    <name evidence="1" type="ORF">F9K24_08620</name>
</gene>
<evidence type="ECO:0000313" key="1">
    <source>
        <dbReference type="EMBL" id="KAB2932919.1"/>
    </source>
</evidence>
<dbReference type="SUPFAM" id="SSF53335">
    <property type="entry name" value="S-adenosyl-L-methionine-dependent methyltransferases"/>
    <property type="match status" value="1"/>
</dbReference>
<keyword evidence="1" id="KW-0808">Transferase</keyword>
<dbReference type="InterPro" id="IPR029063">
    <property type="entry name" value="SAM-dependent_MTases_sf"/>
</dbReference>
<comment type="caution">
    <text evidence="1">The sequence shown here is derived from an EMBL/GenBank/DDBJ whole genome shotgun (WGS) entry which is preliminary data.</text>
</comment>
<dbReference type="Proteomes" id="UP000460298">
    <property type="component" value="Unassembled WGS sequence"/>
</dbReference>
<dbReference type="EMBL" id="WBUI01000007">
    <property type="protein sequence ID" value="KAB2932919.1"/>
    <property type="molecule type" value="Genomic_DNA"/>
</dbReference>
<keyword evidence="1" id="KW-0489">Methyltransferase</keyword>
<protein>
    <submittedName>
        <fullName evidence="1">Class I SAM-dependent methyltransferase</fullName>
    </submittedName>
</protein>
<dbReference type="Gene3D" id="3.40.50.150">
    <property type="entry name" value="Vaccinia Virus protein VP39"/>
    <property type="match status" value="1"/>
</dbReference>
<evidence type="ECO:0000313" key="2">
    <source>
        <dbReference type="Proteomes" id="UP000460298"/>
    </source>
</evidence>